<dbReference type="Pfam" id="PF01381">
    <property type="entry name" value="HTH_3"/>
    <property type="match status" value="1"/>
</dbReference>
<evidence type="ECO:0000313" key="2">
    <source>
        <dbReference type="EMBL" id="CUX80664.1"/>
    </source>
</evidence>
<dbReference type="Proteomes" id="UP000050413">
    <property type="component" value="Unassembled WGS sequence"/>
</dbReference>
<reference evidence="2 5" key="2">
    <citation type="submission" date="2016-01" db="EMBL/GenBank/DDBJ databases">
        <authorList>
            <person name="Varghese N."/>
        </authorList>
    </citation>
    <scope>NUCLEOTIDE SEQUENCE [LARGE SCALE GENOMIC DNA]</scope>
    <source>
        <strain evidence="2 5">HL-91</strain>
    </source>
</reference>
<organism evidence="3 4">
    <name type="scientific">Roseibaca calidilacus</name>
    <dbReference type="NCBI Taxonomy" id="1666912"/>
    <lineage>
        <taxon>Bacteria</taxon>
        <taxon>Pseudomonadati</taxon>
        <taxon>Pseudomonadota</taxon>
        <taxon>Alphaproteobacteria</taxon>
        <taxon>Rhodobacterales</taxon>
        <taxon>Paracoccaceae</taxon>
        <taxon>Roseinatronobacter</taxon>
    </lineage>
</organism>
<accession>A0A0P7W071</accession>
<protein>
    <submittedName>
        <fullName evidence="2 3">Helix-turn-helix domain</fullName>
    </submittedName>
</protein>
<keyword evidence="5" id="KW-1185">Reference proteome</keyword>
<name>A0A0P7W071_9RHOB</name>
<proteinExistence type="predicted"/>
<dbReference type="Proteomes" id="UP000182045">
    <property type="component" value="Unassembled WGS sequence"/>
</dbReference>
<dbReference type="EMBL" id="FBYC01000004">
    <property type="protein sequence ID" value="CUX80664.1"/>
    <property type="molecule type" value="Genomic_DNA"/>
</dbReference>
<evidence type="ECO:0000259" key="1">
    <source>
        <dbReference type="PROSITE" id="PS50943"/>
    </source>
</evidence>
<dbReference type="PROSITE" id="PS50943">
    <property type="entry name" value="HTH_CROC1"/>
    <property type="match status" value="1"/>
</dbReference>
<dbReference type="GO" id="GO:0003677">
    <property type="term" value="F:DNA binding"/>
    <property type="evidence" value="ECO:0007669"/>
    <property type="project" value="InterPro"/>
</dbReference>
<dbReference type="InterPro" id="IPR001387">
    <property type="entry name" value="Cro/C1-type_HTH"/>
</dbReference>
<reference evidence="3 4" key="1">
    <citation type="submission" date="2015-09" db="EMBL/GenBank/DDBJ databases">
        <title>Identification and resolution of microdiversity through metagenomic sequencing of parallel consortia.</title>
        <authorList>
            <person name="Nelson W.C."/>
            <person name="Romine M.F."/>
            <person name="Lindemann S.R."/>
        </authorList>
    </citation>
    <scope>NUCLEOTIDE SEQUENCE [LARGE SCALE GENOMIC DNA]</scope>
    <source>
        <strain evidence="3">HL-91</strain>
    </source>
</reference>
<gene>
    <name evidence="2" type="ORF">Ga0058931_1262</name>
    <name evidence="3" type="ORF">HLUCCA05_14980</name>
</gene>
<evidence type="ECO:0000313" key="5">
    <source>
        <dbReference type="Proteomes" id="UP000182045"/>
    </source>
</evidence>
<dbReference type="CDD" id="cd00093">
    <property type="entry name" value="HTH_XRE"/>
    <property type="match status" value="1"/>
</dbReference>
<dbReference type="InterPro" id="IPR010982">
    <property type="entry name" value="Lambda_DNA-bd_dom_sf"/>
</dbReference>
<sequence length="144" mass="16223">MTVTGLGSRLAAVRSMANLSQEAMAQRLDISRSAYQYYERGERDITGTLLLRVFQEFDVDPLWILEGDTEHGKSRRHDEITQAYRKIGLAVEHRISERGLSVTPEKKWDAIDFLFSEFLNTDALGGADHAPDTRRIDSVLGLVA</sequence>
<dbReference type="Gene3D" id="1.10.260.40">
    <property type="entry name" value="lambda repressor-like DNA-binding domains"/>
    <property type="match status" value="1"/>
</dbReference>
<dbReference type="STRING" id="1666912.Ga0058931_1262"/>
<dbReference type="EMBL" id="LJSG01000024">
    <property type="protein sequence ID" value="KPP88915.1"/>
    <property type="molecule type" value="Genomic_DNA"/>
</dbReference>
<dbReference type="AlphaFoldDB" id="A0A0P7W071"/>
<dbReference type="RefSeq" id="WP_072245579.1">
    <property type="nucleotide sequence ID" value="NZ_FBYC01000004.1"/>
</dbReference>
<feature type="domain" description="HTH cro/C1-type" evidence="1">
    <location>
        <begin position="10"/>
        <end position="64"/>
    </location>
</feature>
<dbReference type="SUPFAM" id="SSF47413">
    <property type="entry name" value="lambda repressor-like DNA-binding domains"/>
    <property type="match status" value="1"/>
</dbReference>
<evidence type="ECO:0000313" key="4">
    <source>
        <dbReference type="Proteomes" id="UP000050413"/>
    </source>
</evidence>
<dbReference type="SMART" id="SM00530">
    <property type="entry name" value="HTH_XRE"/>
    <property type="match status" value="1"/>
</dbReference>
<evidence type="ECO:0000313" key="3">
    <source>
        <dbReference type="EMBL" id="KPP88915.1"/>
    </source>
</evidence>
<comment type="caution">
    <text evidence="3">The sequence shown here is derived from an EMBL/GenBank/DDBJ whole genome shotgun (WGS) entry which is preliminary data.</text>
</comment>